<dbReference type="Proteomes" id="UP000643610">
    <property type="component" value="Unassembled WGS sequence"/>
</dbReference>
<gene>
    <name evidence="1" type="ORF">H8K33_03595</name>
</gene>
<keyword evidence="2" id="KW-1185">Reference proteome</keyword>
<comment type="caution">
    <text evidence="1">The sequence shown here is derived from an EMBL/GenBank/DDBJ whole genome shotgun (WGS) entry which is preliminary data.</text>
</comment>
<proteinExistence type="predicted"/>
<evidence type="ECO:0008006" key="3">
    <source>
        <dbReference type="Google" id="ProtNLM"/>
    </source>
</evidence>
<organism evidence="1 2">
    <name type="scientific">Undibacterium amnicola</name>
    <dbReference type="NCBI Taxonomy" id="1834038"/>
    <lineage>
        <taxon>Bacteria</taxon>
        <taxon>Pseudomonadati</taxon>
        <taxon>Pseudomonadota</taxon>
        <taxon>Betaproteobacteria</taxon>
        <taxon>Burkholderiales</taxon>
        <taxon>Oxalobacteraceae</taxon>
        <taxon>Undibacterium</taxon>
    </lineage>
</organism>
<dbReference type="RefSeq" id="WP_186889581.1">
    <property type="nucleotide sequence ID" value="NZ_JACOFU010000001.1"/>
</dbReference>
<name>A0ABR6XMC7_9BURK</name>
<evidence type="ECO:0000313" key="1">
    <source>
        <dbReference type="EMBL" id="MBC3830585.1"/>
    </source>
</evidence>
<accession>A0ABR6XMC7</accession>
<protein>
    <recommendedName>
        <fullName evidence="3">Cofactor-independent phosphoglycerate mutase</fullName>
    </recommendedName>
</protein>
<evidence type="ECO:0000313" key="2">
    <source>
        <dbReference type="Proteomes" id="UP000643610"/>
    </source>
</evidence>
<dbReference type="EMBL" id="JACOFU010000001">
    <property type="protein sequence ID" value="MBC3830585.1"/>
    <property type="molecule type" value="Genomic_DNA"/>
</dbReference>
<dbReference type="InterPro" id="IPR016631">
    <property type="entry name" value="Regulatory_RpfE"/>
</dbReference>
<dbReference type="PIRSF" id="PIRSF015283">
    <property type="entry name" value="Regulatory_RpfE"/>
    <property type="match status" value="1"/>
</dbReference>
<sequence>MSYLEIILPFGIPPAPLAKELVRQMKTPSLATLLGYVSSEQHHDFDEFARLLPHELWITRHFNQTHAKLNSPALSHSRMHGFGMQAPAGFWFTLSPIHIHIARDHMVMTDPRRLDINEEESRALFNAAKEICEELGKTLVYGDAKIWFLRADEWASLQTASLDAAAGHNMEIWIAKGEHEVAWRKLQNEIQMLWHIHPVNQRRDELGRNTINSVWLHSGSAELQTLDCQLGLERFSDLHQQTSQRATQQTNKSDAKQRVLIENLIEPTLNSDWGTWLAHMNQLEQDWFVPVLQALQNKQFKSVQLVLSNGQSLTELCCHAPQAWKFWRKPSLETLFKLAHRSQQNA</sequence>
<reference evidence="1 2" key="1">
    <citation type="submission" date="2020-08" db="EMBL/GenBank/DDBJ databases">
        <title>Novel species isolated from subtropical streams in China.</title>
        <authorList>
            <person name="Lu H."/>
        </authorList>
    </citation>
    <scope>NUCLEOTIDE SEQUENCE [LARGE SCALE GENOMIC DNA]</scope>
    <source>
        <strain evidence="1 2">KCTC 52442</strain>
    </source>
</reference>